<dbReference type="Proteomes" id="UP000182624">
    <property type="component" value="Unassembled WGS sequence"/>
</dbReference>
<dbReference type="RefSeq" id="WP_083413350.1">
    <property type="nucleotide sequence ID" value="NZ_FOXO01000002.1"/>
</dbReference>
<proteinExistence type="inferred from homology"/>
<dbReference type="PANTHER" id="PTHR42850">
    <property type="entry name" value="METALLOPHOSPHOESTERASE"/>
    <property type="match status" value="1"/>
</dbReference>
<dbReference type="Gene3D" id="3.60.21.10">
    <property type="match status" value="1"/>
</dbReference>
<evidence type="ECO:0000259" key="2">
    <source>
        <dbReference type="Pfam" id="PF12850"/>
    </source>
</evidence>
<dbReference type="OrthoDB" id="9800565at2"/>
<keyword evidence="4" id="KW-1185">Reference proteome</keyword>
<dbReference type="InterPro" id="IPR029052">
    <property type="entry name" value="Metallo-depent_PP-like"/>
</dbReference>
<evidence type="ECO:0000313" key="4">
    <source>
        <dbReference type="Proteomes" id="UP000182624"/>
    </source>
</evidence>
<name>A0A1I5Q9B2_9FIRM</name>
<dbReference type="GO" id="GO:0016791">
    <property type="term" value="F:phosphatase activity"/>
    <property type="evidence" value="ECO:0007669"/>
    <property type="project" value="TreeGrafter"/>
</dbReference>
<dbReference type="PANTHER" id="PTHR42850:SF2">
    <property type="entry name" value="BLL5683 PROTEIN"/>
    <property type="match status" value="1"/>
</dbReference>
<gene>
    <name evidence="3" type="ORF">SAMN04487928_1029</name>
</gene>
<dbReference type="SUPFAM" id="SSF56300">
    <property type="entry name" value="Metallo-dependent phosphatases"/>
    <property type="match status" value="1"/>
</dbReference>
<dbReference type="InterPro" id="IPR024654">
    <property type="entry name" value="Calcineurin-like_PHP_lpxH"/>
</dbReference>
<dbReference type="Pfam" id="PF12850">
    <property type="entry name" value="Metallophos_2"/>
    <property type="match status" value="1"/>
</dbReference>
<evidence type="ECO:0000256" key="1">
    <source>
        <dbReference type="ARBA" id="ARBA00008950"/>
    </source>
</evidence>
<reference evidence="4" key="1">
    <citation type="submission" date="2016-10" db="EMBL/GenBank/DDBJ databases">
        <authorList>
            <person name="Varghese N."/>
            <person name="Submissions S."/>
        </authorList>
    </citation>
    <scope>NUCLEOTIDE SEQUENCE [LARGE SCALE GENOMIC DNA]</scope>
    <source>
        <strain evidence="4">P18</strain>
    </source>
</reference>
<evidence type="ECO:0000313" key="3">
    <source>
        <dbReference type="EMBL" id="SFP42835.1"/>
    </source>
</evidence>
<feature type="domain" description="Calcineurin-like phosphoesterase" evidence="2">
    <location>
        <begin position="2"/>
        <end position="197"/>
    </location>
</feature>
<accession>A0A1I5Q9B2</accession>
<sequence length="301" mass="34831">MMDIAVFSDIHGNHSALQACIDYAMGKGITRFVLLGDYVTDCPNPQRTMEQIYVLKQYFETYIIRGNREEYLLNYRKNGEGNWKKGSASGSLLYTYENLTEKDFDFFESLPNYGIYEQKGFPGFEYCHGSPSDTSELLFSEKRNTKKVLSHLKTGVLLHGHNHVQETYIYRGKKAVNPGSVGIPWYHDGKTQFCILHGNGKVWEEEYVQLNYDRKEILREFKNSELKTYAPAWAAVTMHTIRTGIDLNQTVLLRAMRLCEQERGIVKWPDIPEKYWAIALKENYIDLNGKEIPHQKGNSKT</sequence>
<dbReference type="EMBL" id="FOXO01000002">
    <property type="protein sequence ID" value="SFP42835.1"/>
    <property type="molecule type" value="Genomic_DNA"/>
</dbReference>
<dbReference type="GO" id="GO:0005737">
    <property type="term" value="C:cytoplasm"/>
    <property type="evidence" value="ECO:0007669"/>
    <property type="project" value="TreeGrafter"/>
</dbReference>
<organism evidence="3 4">
    <name type="scientific">Butyrivibrio proteoclasticus</name>
    <dbReference type="NCBI Taxonomy" id="43305"/>
    <lineage>
        <taxon>Bacteria</taxon>
        <taxon>Bacillati</taxon>
        <taxon>Bacillota</taxon>
        <taxon>Clostridia</taxon>
        <taxon>Lachnospirales</taxon>
        <taxon>Lachnospiraceae</taxon>
        <taxon>Butyrivibrio</taxon>
    </lineage>
</organism>
<comment type="similarity">
    <text evidence="1">Belongs to the metallophosphoesterase superfamily. YfcE family.</text>
</comment>
<protein>
    <submittedName>
        <fullName evidence="3">Predicted phosphodiesterase</fullName>
    </submittedName>
</protein>
<dbReference type="InterPro" id="IPR050126">
    <property type="entry name" value="Ap4A_hydrolase"/>
</dbReference>
<dbReference type="AlphaFoldDB" id="A0A1I5Q9B2"/>